<dbReference type="InterPro" id="IPR001611">
    <property type="entry name" value="Leu-rich_rpt"/>
</dbReference>
<comment type="subcellular location">
    <subcellularLocation>
        <location evidence="1">Membrane</location>
        <topology evidence="1">Single-pass membrane protein</topology>
    </subcellularLocation>
</comment>
<dbReference type="EMBL" id="CAXITT010000084">
    <property type="protein sequence ID" value="CAL1531298.1"/>
    <property type="molecule type" value="Genomic_DNA"/>
</dbReference>
<evidence type="ECO:0000256" key="1">
    <source>
        <dbReference type="ARBA" id="ARBA00004167"/>
    </source>
</evidence>
<evidence type="ECO:0000259" key="12">
    <source>
        <dbReference type="PROSITE" id="PS50104"/>
    </source>
</evidence>
<dbReference type="Proteomes" id="UP001497497">
    <property type="component" value="Unassembled WGS sequence"/>
</dbReference>
<evidence type="ECO:0000256" key="3">
    <source>
        <dbReference type="ARBA" id="ARBA00022614"/>
    </source>
</evidence>
<evidence type="ECO:0000256" key="10">
    <source>
        <dbReference type="ARBA" id="ARBA00023180"/>
    </source>
</evidence>
<proteinExistence type="inferred from homology"/>
<dbReference type="Pfam" id="PF13855">
    <property type="entry name" value="LRR_8"/>
    <property type="match status" value="1"/>
</dbReference>
<dbReference type="GO" id="GO:0005886">
    <property type="term" value="C:plasma membrane"/>
    <property type="evidence" value="ECO:0007669"/>
    <property type="project" value="TreeGrafter"/>
</dbReference>
<dbReference type="Gene3D" id="3.80.10.10">
    <property type="entry name" value="Ribonuclease Inhibitor"/>
    <property type="match status" value="2"/>
</dbReference>
<keyword evidence="9" id="KW-0675">Receptor</keyword>
<evidence type="ECO:0000256" key="8">
    <source>
        <dbReference type="ARBA" id="ARBA00023136"/>
    </source>
</evidence>
<evidence type="ECO:0000256" key="2">
    <source>
        <dbReference type="ARBA" id="ARBA00009634"/>
    </source>
</evidence>
<dbReference type="AlphaFoldDB" id="A0AAV2HD02"/>
<evidence type="ECO:0000256" key="11">
    <source>
        <dbReference type="SAM" id="Phobius"/>
    </source>
</evidence>
<evidence type="ECO:0000256" key="7">
    <source>
        <dbReference type="ARBA" id="ARBA00022989"/>
    </source>
</evidence>
<dbReference type="InterPro" id="IPR003591">
    <property type="entry name" value="Leu-rich_rpt_typical-subtyp"/>
</dbReference>
<feature type="domain" description="TIR" evidence="12">
    <location>
        <begin position="307"/>
        <end position="447"/>
    </location>
</feature>
<keyword evidence="8 11" id="KW-0472">Membrane</keyword>
<gene>
    <name evidence="13" type="ORF">GSLYS_00005393001</name>
</gene>
<dbReference type="Pfam" id="PF01582">
    <property type="entry name" value="TIR"/>
    <property type="match status" value="1"/>
</dbReference>
<dbReference type="GO" id="GO:0038023">
    <property type="term" value="F:signaling receptor activity"/>
    <property type="evidence" value="ECO:0007669"/>
    <property type="project" value="TreeGrafter"/>
</dbReference>
<keyword evidence="14" id="KW-1185">Reference proteome</keyword>
<reference evidence="13 14" key="1">
    <citation type="submission" date="2024-04" db="EMBL/GenBank/DDBJ databases">
        <authorList>
            <consortium name="Genoscope - CEA"/>
            <person name="William W."/>
        </authorList>
    </citation>
    <scope>NUCLEOTIDE SEQUENCE [LARGE SCALE GENOMIC DNA]</scope>
</reference>
<dbReference type="GO" id="GO:0007165">
    <property type="term" value="P:signal transduction"/>
    <property type="evidence" value="ECO:0007669"/>
    <property type="project" value="InterPro"/>
</dbReference>
<evidence type="ECO:0000313" key="13">
    <source>
        <dbReference type="EMBL" id="CAL1531298.1"/>
    </source>
</evidence>
<evidence type="ECO:0000256" key="5">
    <source>
        <dbReference type="ARBA" id="ARBA00022729"/>
    </source>
</evidence>
<dbReference type="Gene3D" id="3.40.50.10140">
    <property type="entry name" value="Toll/interleukin-1 receptor homology (TIR) domain"/>
    <property type="match status" value="1"/>
</dbReference>
<keyword evidence="4 11" id="KW-0812">Transmembrane</keyword>
<keyword evidence="10" id="KW-0325">Glycoprotein</keyword>
<evidence type="ECO:0000313" key="14">
    <source>
        <dbReference type="Proteomes" id="UP001497497"/>
    </source>
</evidence>
<sequence length="447" mass="50579">MATGPVISAYVSKSLKEFHGKRFIASSPLNTHLHIVNGGNIEMVDLSNSGFHEFTGVIEGLTNLKTLLLSGNDLSLISQNFFDTLSSLETLKIATCKLDRHFIAMKSKRLISELVCLKSMDLSYNYLYILPKDIFYYNPNLEELILAGNNFKEIPFDLTTTPNLTRLDLRYNSLTSLDAQTTLELDDQVQRLGKFQIKLEGNVLSCGCESIGFLHWMMVTNVELDNNMNFTCINSAGDLSDTAQYTDLVELWRLCWGKSFLAAAVIILCFIVIGFLAVFLFVKNKTLILSTLLQFIWGFQLKKRSDYATGVYIGYSDSDYNFPCHALRVYLENTLQLSTYLEHRDLLPSADKASAIIEAIHACWRVVLVVNGRFLNGDEWALFTMKSAIHSQSPSNPARLVVIVEDAVHRSLPNELLSVVSEENIFVVTRWTLGTELKDWLKLRLYF</sequence>
<keyword evidence="5" id="KW-0732">Signal</keyword>
<name>A0AAV2HD02_LYMST</name>
<accession>A0AAV2HD02</accession>
<organism evidence="13 14">
    <name type="scientific">Lymnaea stagnalis</name>
    <name type="common">Great pond snail</name>
    <name type="synonym">Helix stagnalis</name>
    <dbReference type="NCBI Taxonomy" id="6523"/>
    <lineage>
        <taxon>Eukaryota</taxon>
        <taxon>Metazoa</taxon>
        <taxon>Spiralia</taxon>
        <taxon>Lophotrochozoa</taxon>
        <taxon>Mollusca</taxon>
        <taxon>Gastropoda</taxon>
        <taxon>Heterobranchia</taxon>
        <taxon>Euthyneura</taxon>
        <taxon>Panpulmonata</taxon>
        <taxon>Hygrophila</taxon>
        <taxon>Lymnaeoidea</taxon>
        <taxon>Lymnaeidae</taxon>
        <taxon>Lymnaea</taxon>
    </lineage>
</organism>
<comment type="similarity">
    <text evidence="2">Belongs to the Toll-like receptor family.</text>
</comment>
<dbReference type="PANTHER" id="PTHR24365:SF541">
    <property type="entry name" value="PROTEIN TOLL-RELATED"/>
    <property type="match status" value="1"/>
</dbReference>
<keyword evidence="6" id="KW-0677">Repeat</keyword>
<dbReference type="SMART" id="SM00369">
    <property type="entry name" value="LRR_TYP"/>
    <property type="match status" value="4"/>
</dbReference>
<dbReference type="PANTHER" id="PTHR24365">
    <property type="entry name" value="TOLL-LIKE RECEPTOR"/>
    <property type="match status" value="1"/>
</dbReference>
<feature type="transmembrane region" description="Helical" evidence="11">
    <location>
        <begin position="260"/>
        <end position="282"/>
    </location>
</feature>
<dbReference type="InterPro" id="IPR032675">
    <property type="entry name" value="LRR_dom_sf"/>
</dbReference>
<evidence type="ECO:0000256" key="6">
    <source>
        <dbReference type="ARBA" id="ARBA00022737"/>
    </source>
</evidence>
<dbReference type="SUPFAM" id="SSF52200">
    <property type="entry name" value="Toll/Interleukin receptor TIR domain"/>
    <property type="match status" value="1"/>
</dbReference>
<dbReference type="PROSITE" id="PS51450">
    <property type="entry name" value="LRR"/>
    <property type="match status" value="1"/>
</dbReference>
<dbReference type="PROSITE" id="PS50104">
    <property type="entry name" value="TIR"/>
    <property type="match status" value="1"/>
</dbReference>
<dbReference type="SUPFAM" id="SSF52058">
    <property type="entry name" value="L domain-like"/>
    <property type="match status" value="1"/>
</dbReference>
<protein>
    <recommendedName>
        <fullName evidence="12">TIR domain-containing protein</fullName>
    </recommendedName>
</protein>
<keyword evidence="7 11" id="KW-1133">Transmembrane helix</keyword>
<evidence type="ECO:0000256" key="4">
    <source>
        <dbReference type="ARBA" id="ARBA00022692"/>
    </source>
</evidence>
<comment type="caution">
    <text evidence="13">The sequence shown here is derived from an EMBL/GenBank/DDBJ whole genome shotgun (WGS) entry which is preliminary data.</text>
</comment>
<keyword evidence="3" id="KW-0433">Leucine-rich repeat</keyword>
<dbReference type="InterPro" id="IPR035897">
    <property type="entry name" value="Toll_tir_struct_dom_sf"/>
</dbReference>
<dbReference type="InterPro" id="IPR000157">
    <property type="entry name" value="TIR_dom"/>
</dbReference>
<evidence type="ECO:0000256" key="9">
    <source>
        <dbReference type="ARBA" id="ARBA00023170"/>
    </source>
</evidence>